<dbReference type="Pfam" id="PF02541">
    <property type="entry name" value="Ppx-GppA"/>
    <property type="match status" value="1"/>
</dbReference>
<dbReference type="GO" id="GO:0004309">
    <property type="term" value="F:exopolyphosphatase activity"/>
    <property type="evidence" value="ECO:0007669"/>
    <property type="project" value="UniProtKB-EC"/>
</dbReference>
<evidence type="ECO:0000259" key="5">
    <source>
        <dbReference type="Pfam" id="PF02541"/>
    </source>
</evidence>
<name>A0A2Z6GEL4_9PROT</name>
<evidence type="ECO:0000256" key="4">
    <source>
        <dbReference type="ARBA" id="ARBA00047607"/>
    </source>
</evidence>
<organism evidence="6 7">
    <name type="scientific">Ferriphaselus amnicola</name>
    <dbReference type="NCBI Taxonomy" id="1188319"/>
    <lineage>
        <taxon>Bacteria</taxon>
        <taxon>Pseudomonadati</taxon>
        <taxon>Pseudomonadota</taxon>
        <taxon>Betaproteobacteria</taxon>
        <taxon>Nitrosomonadales</taxon>
        <taxon>Gallionellaceae</taxon>
        <taxon>Ferriphaselus</taxon>
    </lineage>
</organism>
<dbReference type="InterPro" id="IPR022371">
    <property type="entry name" value="Exopolyphosphatase"/>
</dbReference>
<dbReference type="OrthoDB" id="9793035at2"/>
<dbReference type="Proteomes" id="UP000033070">
    <property type="component" value="Chromosome"/>
</dbReference>
<dbReference type="EMBL" id="AP018738">
    <property type="protein sequence ID" value="BBE52026.1"/>
    <property type="molecule type" value="Genomic_DNA"/>
</dbReference>
<proteinExistence type="inferred from homology"/>
<dbReference type="FunFam" id="3.30.420.40:FF:000023">
    <property type="entry name" value="Guanosine-5'-triphosphate,3'-diphosphate pyrophosphatase"/>
    <property type="match status" value="1"/>
</dbReference>
<evidence type="ECO:0000256" key="2">
    <source>
        <dbReference type="ARBA" id="ARBA00012451"/>
    </source>
</evidence>
<gene>
    <name evidence="6" type="ORF">OYT1_ch2513</name>
</gene>
<reference evidence="6 7" key="1">
    <citation type="submission" date="2018-06" db="EMBL/GenBank/DDBJ databases">
        <title>OYT1 Genome Sequencing.</title>
        <authorList>
            <person name="Kato S."/>
            <person name="Itoh T."/>
            <person name="Ohkuma M."/>
        </authorList>
    </citation>
    <scope>NUCLEOTIDE SEQUENCE [LARGE SCALE GENOMIC DNA]</scope>
    <source>
        <strain evidence="6 7">OYT1</strain>
    </source>
</reference>
<dbReference type="CDD" id="cd24053">
    <property type="entry name" value="ASKHA_NBD_EcPPX-GppA-like"/>
    <property type="match status" value="1"/>
</dbReference>
<feature type="domain" description="Ppx/GppA phosphatase N-terminal" evidence="5">
    <location>
        <begin position="23"/>
        <end position="301"/>
    </location>
</feature>
<dbReference type="InterPro" id="IPR043129">
    <property type="entry name" value="ATPase_NBD"/>
</dbReference>
<keyword evidence="7" id="KW-1185">Reference proteome</keyword>
<dbReference type="InterPro" id="IPR003695">
    <property type="entry name" value="Ppx_GppA_N"/>
</dbReference>
<comment type="catalytic activity">
    <reaction evidence="4">
        <text>[phosphate](n) + H2O = [phosphate](n-1) + phosphate + H(+)</text>
        <dbReference type="Rhea" id="RHEA:21528"/>
        <dbReference type="Rhea" id="RHEA-COMP:9859"/>
        <dbReference type="Rhea" id="RHEA-COMP:14279"/>
        <dbReference type="ChEBI" id="CHEBI:15377"/>
        <dbReference type="ChEBI" id="CHEBI:15378"/>
        <dbReference type="ChEBI" id="CHEBI:16838"/>
        <dbReference type="ChEBI" id="CHEBI:43474"/>
        <dbReference type="EC" id="3.6.1.11"/>
    </reaction>
</comment>
<dbReference type="RefSeq" id="WP_062626544.1">
    <property type="nucleotide sequence ID" value="NZ_AP018738.1"/>
</dbReference>
<dbReference type="GO" id="GO:0006793">
    <property type="term" value="P:phosphorus metabolic process"/>
    <property type="evidence" value="ECO:0007669"/>
    <property type="project" value="InterPro"/>
</dbReference>
<dbReference type="PANTHER" id="PTHR30005:SF0">
    <property type="entry name" value="RETROGRADE REGULATION PROTEIN 2"/>
    <property type="match status" value="1"/>
</dbReference>
<accession>A0A2Z6GEL4</accession>
<evidence type="ECO:0000313" key="7">
    <source>
        <dbReference type="Proteomes" id="UP000033070"/>
    </source>
</evidence>
<dbReference type="STRING" id="1188319.OYT1_01354"/>
<dbReference type="NCBIfam" id="TIGR03706">
    <property type="entry name" value="exo_poly_only"/>
    <property type="match status" value="1"/>
</dbReference>
<keyword evidence="3" id="KW-0378">Hydrolase</keyword>
<dbReference type="SUPFAM" id="SSF53067">
    <property type="entry name" value="Actin-like ATPase domain"/>
    <property type="match status" value="2"/>
</dbReference>
<protein>
    <recommendedName>
        <fullName evidence="2">exopolyphosphatase</fullName>
        <ecNumber evidence="2">3.6.1.11</ecNumber>
    </recommendedName>
</protein>
<dbReference type="InterPro" id="IPR050273">
    <property type="entry name" value="GppA/Ppx_hydrolase"/>
</dbReference>
<evidence type="ECO:0000256" key="1">
    <source>
        <dbReference type="ARBA" id="ARBA00007125"/>
    </source>
</evidence>
<dbReference type="Gene3D" id="3.30.420.150">
    <property type="entry name" value="Exopolyphosphatase. Domain 2"/>
    <property type="match status" value="1"/>
</dbReference>
<dbReference type="EC" id="3.6.1.11" evidence="2"/>
<dbReference type="KEGG" id="fam:OYT1_ch2513"/>
<evidence type="ECO:0000313" key="6">
    <source>
        <dbReference type="EMBL" id="BBE52026.1"/>
    </source>
</evidence>
<dbReference type="FunFam" id="3.30.420.150:FF:000001">
    <property type="entry name" value="Guanosine-5'-triphosphate,3'-diphosphate pyrophosphatase"/>
    <property type="match status" value="1"/>
</dbReference>
<evidence type="ECO:0000256" key="3">
    <source>
        <dbReference type="ARBA" id="ARBA00022801"/>
    </source>
</evidence>
<dbReference type="AlphaFoldDB" id="A0A2Z6GEL4"/>
<dbReference type="Gene3D" id="3.30.420.40">
    <property type="match status" value="1"/>
</dbReference>
<sequence length="309" mass="32950">MSSSPVLAAIDLGSNSFRLQFARVEHGQLVLIDGLREPVRLAGGLDANGDLEPASRDRALACLNRFRELLEQMAPNAVRVVATNTLRIANNSAEFLPQAEAALGLPIEIIPGTEEARLIYLGVAHSLPATFEKRLVMDIGGGSTEFIIGSGFATHRLTSLQMGCVGYSRRFFPDGRITADNLAQAVSAAHAVLQPIIDNFSQANWDIAYGSAGTACVVGQILKLNGYSDGNLTRSALDAMYARLIELGNAAKLDLTGIKPDRVPVLPGGFAILYAVFLALGIERMHPAESALREGVLQDLLSASGLRDK</sequence>
<comment type="similarity">
    <text evidence="1">Belongs to the GppA/Ppx family.</text>
</comment>
<dbReference type="PANTHER" id="PTHR30005">
    <property type="entry name" value="EXOPOLYPHOSPHATASE"/>
    <property type="match status" value="1"/>
</dbReference>